<accession>A0ABY8QCI3</accession>
<keyword evidence="4" id="KW-0804">Transcription</keyword>
<dbReference type="SUPFAM" id="SSF46785">
    <property type="entry name" value="Winged helix' DNA-binding domain"/>
    <property type="match status" value="1"/>
</dbReference>
<dbReference type="InterPro" id="IPR005119">
    <property type="entry name" value="LysR_subst-bd"/>
</dbReference>
<evidence type="ECO:0000313" key="7">
    <source>
        <dbReference type="Proteomes" id="UP001241605"/>
    </source>
</evidence>
<dbReference type="InterPro" id="IPR000847">
    <property type="entry name" value="LysR_HTH_N"/>
</dbReference>
<dbReference type="PROSITE" id="PS50931">
    <property type="entry name" value="HTH_LYSR"/>
    <property type="match status" value="1"/>
</dbReference>
<evidence type="ECO:0000313" key="6">
    <source>
        <dbReference type="EMBL" id="WGW02332.1"/>
    </source>
</evidence>
<dbReference type="Pfam" id="PF00126">
    <property type="entry name" value="HTH_1"/>
    <property type="match status" value="1"/>
</dbReference>
<dbReference type="Gene3D" id="1.10.10.10">
    <property type="entry name" value="Winged helix-like DNA-binding domain superfamily/Winged helix DNA-binding domain"/>
    <property type="match status" value="1"/>
</dbReference>
<dbReference type="InterPro" id="IPR050176">
    <property type="entry name" value="LTTR"/>
</dbReference>
<dbReference type="Pfam" id="PF03466">
    <property type="entry name" value="LysR_substrate"/>
    <property type="match status" value="1"/>
</dbReference>
<keyword evidence="2" id="KW-0805">Transcription regulation</keyword>
<dbReference type="EMBL" id="CP124616">
    <property type="protein sequence ID" value="WGW02332.1"/>
    <property type="molecule type" value="Genomic_DNA"/>
</dbReference>
<keyword evidence="3" id="KW-0238">DNA-binding</keyword>
<organism evidence="6 7">
    <name type="scientific">Tropicibacter oceani</name>
    <dbReference type="NCBI Taxonomy" id="3058420"/>
    <lineage>
        <taxon>Bacteria</taxon>
        <taxon>Pseudomonadati</taxon>
        <taxon>Pseudomonadota</taxon>
        <taxon>Alphaproteobacteria</taxon>
        <taxon>Rhodobacterales</taxon>
        <taxon>Roseobacteraceae</taxon>
        <taxon>Tropicibacter</taxon>
    </lineage>
</organism>
<evidence type="ECO:0000256" key="3">
    <source>
        <dbReference type="ARBA" id="ARBA00023125"/>
    </source>
</evidence>
<dbReference type="Proteomes" id="UP001241605">
    <property type="component" value="Chromosome"/>
</dbReference>
<comment type="similarity">
    <text evidence="1">Belongs to the LysR transcriptional regulatory family.</text>
</comment>
<dbReference type="PANTHER" id="PTHR30579">
    <property type="entry name" value="TRANSCRIPTIONAL REGULATOR"/>
    <property type="match status" value="1"/>
</dbReference>
<dbReference type="Gene3D" id="3.40.190.290">
    <property type="match status" value="1"/>
</dbReference>
<protein>
    <submittedName>
        <fullName evidence="6">LysR family transcriptional regulator</fullName>
    </submittedName>
</protein>
<dbReference type="CDD" id="cd05466">
    <property type="entry name" value="PBP2_LTTR_substrate"/>
    <property type="match status" value="1"/>
</dbReference>
<feature type="domain" description="HTH lysR-type" evidence="5">
    <location>
        <begin position="1"/>
        <end position="58"/>
    </location>
</feature>
<dbReference type="InterPro" id="IPR036390">
    <property type="entry name" value="WH_DNA-bd_sf"/>
</dbReference>
<proteinExistence type="inferred from homology"/>
<dbReference type="InterPro" id="IPR036388">
    <property type="entry name" value="WH-like_DNA-bd_sf"/>
</dbReference>
<dbReference type="PANTHER" id="PTHR30579:SF8">
    <property type="entry name" value="HTH-TYPE TRANSCRIPTIONAL REGULATOR HDFR"/>
    <property type="match status" value="1"/>
</dbReference>
<evidence type="ECO:0000256" key="2">
    <source>
        <dbReference type="ARBA" id="ARBA00023015"/>
    </source>
</evidence>
<name>A0ABY8QCI3_9RHOB</name>
<dbReference type="PRINTS" id="PR00039">
    <property type="entry name" value="HTHLYSR"/>
</dbReference>
<keyword evidence="7" id="KW-1185">Reference proteome</keyword>
<sequence length="282" mass="31342">MQPEWIETFLDLVETRSFNQTADRLGLTQSTVSARMAALEKRVGRRLFRRSRAGTALTTAGLTFEPHAREMRHLWTEALRTTLAAGNTALAMRVGLQIDLAGPRIGAWVTSFRELFPEAAFYIELDYSTQMCTDLLAGNLDLAVMFTPRPLPDLHFESIGEVRYRLVSSLGPQFADIDPARYIRGAYSAAFSRQHQRLLPQYDQAPLSCGQSSAVVGLLTALGGAGFVLEDEARMLVENHGFAHVKDAPGIAQTIYTAVHLRHRHSHASRRLISVIRNTLVP</sequence>
<dbReference type="RefSeq" id="WP_282298966.1">
    <property type="nucleotide sequence ID" value="NZ_CP124616.1"/>
</dbReference>
<evidence type="ECO:0000259" key="5">
    <source>
        <dbReference type="PROSITE" id="PS50931"/>
    </source>
</evidence>
<dbReference type="SUPFAM" id="SSF53850">
    <property type="entry name" value="Periplasmic binding protein-like II"/>
    <property type="match status" value="1"/>
</dbReference>
<gene>
    <name evidence="6" type="ORF">QF118_10245</name>
</gene>
<evidence type="ECO:0000256" key="1">
    <source>
        <dbReference type="ARBA" id="ARBA00009437"/>
    </source>
</evidence>
<evidence type="ECO:0000256" key="4">
    <source>
        <dbReference type="ARBA" id="ARBA00023163"/>
    </source>
</evidence>
<reference evidence="6 7" key="1">
    <citation type="submission" date="2023-05" db="EMBL/GenBank/DDBJ databases">
        <title>YMD87, complete Genome.</title>
        <authorList>
            <person name="Zhang J."/>
            <person name="Xu X."/>
        </authorList>
    </citation>
    <scope>NUCLEOTIDE SEQUENCE [LARGE SCALE GENOMIC DNA]</scope>
    <source>
        <strain evidence="6 7">YMD87</strain>
    </source>
</reference>